<reference evidence="2" key="1">
    <citation type="submission" date="2023-07" db="EMBL/GenBank/DDBJ databases">
        <title>Black Yeasts Isolated from many extreme environments.</title>
        <authorList>
            <person name="Coleine C."/>
            <person name="Stajich J.E."/>
            <person name="Selbmann L."/>
        </authorList>
    </citation>
    <scope>NUCLEOTIDE SEQUENCE</scope>
    <source>
        <strain evidence="2">CCFEE 5485</strain>
    </source>
</reference>
<dbReference type="AlphaFoldDB" id="A0AAE0WRQ5"/>
<feature type="compositionally biased region" description="Low complexity" evidence="1">
    <location>
        <begin position="12"/>
        <end position="33"/>
    </location>
</feature>
<feature type="compositionally biased region" description="Polar residues" evidence="1">
    <location>
        <begin position="1"/>
        <end position="11"/>
    </location>
</feature>
<evidence type="ECO:0000313" key="3">
    <source>
        <dbReference type="Proteomes" id="UP001274830"/>
    </source>
</evidence>
<feature type="region of interest" description="Disordered" evidence="1">
    <location>
        <begin position="1"/>
        <end position="36"/>
    </location>
</feature>
<evidence type="ECO:0000313" key="2">
    <source>
        <dbReference type="EMBL" id="KAK3676612.1"/>
    </source>
</evidence>
<dbReference type="SUPFAM" id="SSF52047">
    <property type="entry name" value="RNI-like"/>
    <property type="match status" value="1"/>
</dbReference>
<dbReference type="Gene3D" id="3.80.10.10">
    <property type="entry name" value="Ribonuclease Inhibitor"/>
    <property type="match status" value="1"/>
</dbReference>
<dbReference type="Proteomes" id="UP001274830">
    <property type="component" value="Unassembled WGS sequence"/>
</dbReference>
<dbReference type="EMBL" id="JAUTXT010000009">
    <property type="protein sequence ID" value="KAK3676612.1"/>
    <property type="molecule type" value="Genomic_DNA"/>
</dbReference>
<organism evidence="2 3">
    <name type="scientific">Recurvomyces mirabilis</name>
    <dbReference type="NCBI Taxonomy" id="574656"/>
    <lineage>
        <taxon>Eukaryota</taxon>
        <taxon>Fungi</taxon>
        <taxon>Dikarya</taxon>
        <taxon>Ascomycota</taxon>
        <taxon>Pezizomycotina</taxon>
        <taxon>Dothideomycetes</taxon>
        <taxon>Dothideomycetidae</taxon>
        <taxon>Mycosphaerellales</taxon>
        <taxon>Teratosphaeriaceae</taxon>
        <taxon>Recurvomyces</taxon>
    </lineage>
</organism>
<accession>A0AAE0WRQ5</accession>
<comment type="caution">
    <text evidence="2">The sequence shown here is derived from an EMBL/GenBank/DDBJ whole genome shotgun (WGS) entry which is preliminary data.</text>
</comment>
<gene>
    <name evidence="2" type="ORF">LTR78_003386</name>
</gene>
<sequence>MCSPTSLATLNHTSTPSSPATPSSTPTSSTAHSNRPELARPLRILNVDVYQEEHGPYGLVARPPVTILQKTWHRVRLWSQRNTWLAAELRFHDPWVDNTDLPPTELWIDLIRLATNLQALQIHTPQYARLQLLDAVKDMAIAVITSPPEIASTLPLFKLRTLSSSLSRIGHRSRASCVDLTPRVSDHDWSCSAMLLPHLQRFDASYTECADPRPLAKILHMPSIGLNLREFRLSNCLFDRTFIQSLLSLHPTLRKLELILPGSDDHPGFDGIRVLQAILALGSHLEHLTIDPGRRFHDCRLDDLGYGRPSFKSLTTLRTLEICVHAIVDFNLGIDPSSYEADIAFQHHMHDLLPASIETLILFPRHRWTPVSRELLPCKRWLRAWLSSEDRPPALRCLGVGYPLKQGGEALSIELGGDLWLECAVGRAGGRGGHRRPYDLVRLLYSWFPTSCSGRNFVVGGIL</sequence>
<name>A0AAE0WRQ5_9PEZI</name>
<evidence type="ECO:0000256" key="1">
    <source>
        <dbReference type="SAM" id="MobiDB-lite"/>
    </source>
</evidence>
<protein>
    <submittedName>
        <fullName evidence="2">Uncharacterized protein</fullName>
    </submittedName>
</protein>
<keyword evidence="3" id="KW-1185">Reference proteome</keyword>
<proteinExistence type="predicted"/>
<dbReference type="InterPro" id="IPR032675">
    <property type="entry name" value="LRR_dom_sf"/>
</dbReference>